<evidence type="ECO:0000313" key="9">
    <source>
        <dbReference type="Proteomes" id="UP001057580"/>
    </source>
</evidence>
<dbReference type="RefSeq" id="WP_260594025.1">
    <property type="nucleotide sequence ID" value="NZ_CP104003.1"/>
</dbReference>
<keyword evidence="9" id="KW-1185">Reference proteome</keyword>
<dbReference type="PANTHER" id="PTHR43303">
    <property type="entry name" value="NADPH DEHYDROGENASE C23G7.10C-RELATED"/>
    <property type="match status" value="1"/>
</dbReference>
<dbReference type="Proteomes" id="UP001057580">
    <property type="component" value="Chromosome"/>
</dbReference>
<keyword evidence="5" id="KW-0560">Oxidoreductase</keyword>
<dbReference type="InterPro" id="IPR013785">
    <property type="entry name" value="Aldolase_TIM"/>
</dbReference>
<dbReference type="GO" id="GO:0050661">
    <property type="term" value="F:NADP binding"/>
    <property type="evidence" value="ECO:0007669"/>
    <property type="project" value="InterPro"/>
</dbReference>
<proteinExistence type="predicted"/>
<dbReference type="GO" id="GO:0003959">
    <property type="term" value="F:NADPH dehydrogenase activity"/>
    <property type="evidence" value="ECO:0007669"/>
    <property type="project" value="InterPro"/>
</dbReference>
<dbReference type="SUPFAM" id="SSF51395">
    <property type="entry name" value="FMN-linked oxidoreductases"/>
    <property type="match status" value="1"/>
</dbReference>
<organism evidence="8 9">
    <name type="scientific">Salinirubellus salinus</name>
    <dbReference type="NCBI Taxonomy" id="1364945"/>
    <lineage>
        <taxon>Archaea</taxon>
        <taxon>Methanobacteriati</taxon>
        <taxon>Methanobacteriota</taxon>
        <taxon>Stenosarchaea group</taxon>
        <taxon>Halobacteria</taxon>
        <taxon>Halobacteriales</taxon>
        <taxon>Natronomonadaceae</taxon>
        <taxon>Salinirubellus</taxon>
    </lineage>
</organism>
<dbReference type="Pfam" id="PF00724">
    <property type="entry name" value="Oxidored_FMN"/>
    <property type="match status" value="1"/>
</dbReference>
<name>A0A9E7R3Y1_9EURY</name>
<dbReference type="AlphaFoldDB" id="A0A9E7R3Y1"/>
<dbReference type="GO" id="GO:0010181">
    <property type="term" value="F:FMN binding"/>
    <property type="evidence" value="ECO:0007669"/>
    <property type="project" value="InterPro"/>
</dbReference>
<evidence type="ECO:0000256" key="6">
    <source>
        <dbReference type="SAM" id="MobiDB-lite"/>
    </source>
</evidence>
<keyword evidence="2" id="KW-0285">Flavoprotein</keyword>
<keyword evidence="3" id="KW-0288">FMN</keyword>
<keyword evidence="4" id="KW-0521">NADP</keyword>
<dbReference type="EMBL" id="CP104003">
    <property type="protein sequence ID" value="UWM54973.1"/>
    <property type="molecule type" value="Genomic_DNA"/>
</dbReference>
<evidence type="ECO:0000256" key="5">
    <source>
        <dbReference type="ARBA" id="ARBA00023002"/>
    </source>
</evidence>
<feature type="domain" description="NADH:flavin oxidoreductase/NADH oxidase N-terminal" evidence="7">
    <location>
        <begin position="3"/>
        <end position="347"/>
    </location>
</feature>
<dbReference type="PANTHER" id="PTHR43303:SF4">
    <property type="entry name" value="NADPH DEHYDROGENASE C23G7.10C-RELATED"/>
    <property type="match status" value="1"/>
</dbReference>
<dbReference type="KEGG" id="ssai:N0B31_01535"/>
<dbReference type="GeneID" id="74941063"/>
<dbReference type="Gene3D" id="3.20.20.70">
    <property type="entry name" value="Aldolase class I"/>
    <property type="match status" value="1"/>
</dbReference>
<dbReference type="CDD" id="cd02932">
    <property type="entry name" value="OYE_YqiM_FMN"/>
    <property type="match status" value="1"/>
</dbReference>
<feature type="region of interest" description="Disordered" evidence="6">
    <location>
        <begin position="118"/>
        <end position="139"/>
    </location>
</feature>
<protein>
    <submittedName>
        <fullName evidence="8">NADH:flavin oxidoreductase/NADH oxidase</fullName>
    </submittedName>
</protein>
<dbReference type="InterPro" id="IPR001155">
    <property type="entry name" value="OxRdtase_FMN_N"/>
</dbReference>
<evidence type="ECO:0000256" key="1">
    <source>
        <dbReference type="ARBA" id="ARBA00001917"/>
    </source>
</evidence>
<dbReference type="InterPro" id="IPR044152">
    <property type="entry name" value="YqjM-like"/>
</dbReference>
<evidence type="ECO:0000256" key="3">
    <source>
        <dbReference type="ARBA" id="ARBA00022643"/>
    </source>
</evidence>
<comment type="cofactor">
    <cofactor evidence="1">
        <name>FMN</name>
        <dbReference type="ChEBI" id="CHEBI:58210"/>
    </cofactor>
</comment>
<reference evidence="8" key="1">
    <citation type="submission" date="2022-09" db="EMBL/GenBank/DDBJ databases">
        <title>Diverse halophilic archaea isolated from saline environments.</title>
        <authorList>
            <person name="Cui H.-L."/>
        </authorList>
    </citation>
    <scope>NUCLEOTIDE SEQUENCE</scope>
    <source>
        <strain evidence="8">ZS-35-S2</strain>
    </source>
</reference>
<evidence type="ECO:0000313" key="8">
    <source>
        <dbReference type="EMBL" id="UWM54973.1"/>
    </source>
</evidence>
<accession>A0A9E7R3Y1</accession>
<sequence>MPDLFDPLELRETELRNRVMVSPMCQYSCEAMDGVATDWHHQHLVSRAVGGAGVVMTEATAVSPDGRISPQDLGIWNDEQGEALAPVVERVNAHGATSAIQLAHAGRKASTYRPFAEASGPVHEDHGWTPVGPTETPYPSDEPLDVERLDEGGIQQVVDDFRAAAERALDAGFDVAEVHGAHGYLLHEFYSPISNTRDDEWGGDYEGRTRLIREVTRTVREVWPDGKPVFVRLSATDWMDEQGGWTVSDTVRLAGDLADDGADLIDVSAGGIHPDQQIPHLGPHYQTPYAEAVKEEYGDSLAVGAVGGITTPEGANEVVLNGRADVSILAREHLRDPYFTLTAAKELGKMGKVDVPPQYARAFPRPE</sequence>
<evidence type="ECO:0000256" key="4">
    <source>
        <dbReference type="ARBA" id="ARBA00022857"/>
    </source>
</evidence>
<evidence type="ECO:0000256" key="2">
    <source>
        <dbReference type="ARBA" id="ARBA00022630"/>
    </source>
</evidence>
<gene>
    <name evidence="8" type="ORF">N0B31_01535</name>
</gene>
<evidence type="ECO:0000259" key="7">
    <source>
        <dbReference type="Pfam" id="PF00724"/>
    </source>
</evidence>